<feature type="signal peptide" evidence="1">
    <location>
        <begin position="1"/>
        <end position="20"/>
    </location>
</feature>
<evidence type="ECO:0000313" key="2">
    <source>
        <dbReference type="EMBL" id="KDN24502.1"/>
    </source>
</evidence>
<reference evidence="2 3" key="1">
    <citation type="journal article" date="2014" name="Genome Announc.">
        <title>Draft Genome Sequence of Moraxella bovoculi Strain 237T (ATCC BAA-1259T) Isolated from a Calf with Infectious Bovine Keratoconjunctivitis.</title>
        <authorList>
            <person name="Calcutt M.J."/>
            <person name="Foecking M.F."/>
            <person name="Martin N.T."/>
            <person name="Mhlanga-Mutangadura T."/>
            <person name="Reilly T.J."/>
        </authorList>
    </citation>
    <scope>NUCLEOTIDE SEQUENCE [LARGE SCALE GENOMIC DNA]</scope>
    <source>
        <strain evidence="2 3">237</strain>
    </source>
</reference>
<evidence type="ECO:0008006" key="4">
    <source>
        <dbReference type="Google" id="ProtNLM"/>
    </source>
</evidence>
<organism evidence="2 3">
    <name type="scientific">Moraxella bovoculi 237</name>
    <dbReference type="NCBI Taxonomy" id="743974"/>
    <lineage>
        <taxon>Bacteria</taxon>
        <taxon>Pseudomonadati</taxon>
        <taxon>Pseudomonadota</taxon>
        <taxon>Gammaproteobacteria</taxon>
        <taxon>Moraxellales</taxon>
        <taxon>Moraxellaceae</taxon>
        <taxon>Moraxella</taxon>
    </lineage>
</organism>
<feature type="chain" id="PRO_5001627196" description="DUF11 domain-containing protein" evidence="1">
    <location>
        <begin position="21"/>
        <end position="170"/>
    </location>
</feature>
<dbReference type="eggNOG" id="COG4719">
    <property type="taxonomic scope" value="Bacteria"/>
</dbReference>
<comment type="caution">
    <text evidence="2">The sequence shown here is derived from an EMBL/GenBank/DDBJ whole genome shotgun (WGS) entry which is preliminary data.</text>
</comment>
<keyword evidence="1" id="KW-0732">Signal</keyword>
<evidence type="ECO:0000256" key="1">
    <source>
        <dbReference type="SAM" id="SignalP"/>
    </source>
</evidence>
<dbReference type="EMBL" id="AOMT01000035">
    <property type="protein sequence ID" value="KDN24502.1"/>
    <property type="molecule type" value="Genomic_DNA"/>
</dbReference>
<dbReference type="RefSeq" id="WP_227712717.1">
    <property type="nucleotide sequence ID" value="NZ_AOMT01000035.1"/>
</dbReference>
<keyword evidence="3" id="KW-1185">Reference proteome</keyword>
<gene>
    <name evidence="2" type="ORF">MBO_08651</name>
</gene>
<sequence>MRLRSALLATLAMTAASAQAMLPTPENPQLTEATEQQVAAPKIDTKLNAFVVRKDETGAEKLELLTVGASVAKGEIVEYQGLFTNQDTNRVRSMNATLNIPEGVELVGDVSPAIVKASIDGNRFVHMPIRATLNGQTQQLPLSYYKALRWTIEDLGIGATAVVKYRAQVK</sequence>
<proteinExistence type="predicted"/>
<accession>A0A066UF31</accession>
<name>A0A066UF31_9GAMM</name>
<dbReference type="Proteomes" id="UP000035860">
    <property type="component" value="Unassembled WGS sequence"/>
</dbReference>
<protein>
    <recommendedName>
        <fullName evidence="4">DUF11 domain-containing protein</fullName>
    </recommendedName>
</protein>
<dbReference type="AlphaFoldDB" id="A0A066UF31"/>
<evidence type="ECO:0000313" key="3">
    <source>
        <dbReference type="Proteomes" id="UP000035860"/>
    </source>
</evidence>